<dbReference type="AlphaFoldDB" id="A0A9Q3K002"/>
<dbReference type="EMBL" id="AVOT02088579">
    <property type="protein sequence ID" value="MBW0571664.1"/>
    <property type="molecule type" value="Genomic_DNA"/>
</dbReference>
<reference evidence="1" key="1">
    <citation type="submission" date="2021-03" db="EMBL/GenBank/DDBJ databases">
        <title>Draft genome sequence of rust myrtle Austropuccinia psidii MF-1, a brazilian biotype.</title>
        <authorList>
            <person name="Quecine M.C."/>
            <person name="Pachon D.M.R."/>
            <person name="Bonatelli M.L."/>
            <person name="Correr F.H."/>
            <person name="Franceschini L.M."/>
            <person name="Leite T.F."/>
            <person name="Margarido G.R.A."/>
            <person name="Almeida C.A."/>
            <person name="Ferrarezi J.A."/>
            <person name="Labate C.A."/>
        </authorList>
    </citation>
    <scope>NUCLEOTIDE SEQUENCE</scope>
    <source>
        <strain evidence="1">MF-1</strain>
    </source>
</reference>
<organism evidence="1 2">
    <name type="scientific">Austropuccinia psidii MF-1</name>
    <dbReference type="NCBI Taxonomy" id="1389203"/>
    <lineage>
        <taxon>Eukaryota</taxon>
        <taxon>Fungi</taxon>
        <taxon>Dikarya</taxon>
        <taxon>Basidiomycota</taxon>
        <taxon>Pucciniomycotina</taxon>
        <taxon>Pucciniomycetes</taxon>
        <taxon>Pucciniales</taxon>
        <taxon>Sphaerophragmiaceae</taxon>
        <taxon>Austropuccinia</taxon>
    </lineage>
</organism>
<evidence type="ECO:0000313" key="2">
    <source>
        <dbReference type="Proteomes" id="UP000765509"/>
    </source>
</evidence>
<dbReference type="Proteomes" id="UP000765509">
    <property type="component" value="Unassembled WGS sequence"/>
</dbReference>
<gene>
    <name evidence="1" type="ORF">O181_111379</name>
</gene>
<accession>A0A9Q3K002</accession>
<protein>
    <submittedName>
        <fullName evidence="1">Uncharacterized protein</fullName>
    </submittedName>
</protein>
<name>A0A9Q3K002_9BASI</name>
<comment type="caution">
    <text evidence="1">The sequence shown here is derived from an EMBL/GenBank/DDBJ whole genome shotgun (WGS) entry which is preliminary data.</text>
</comment>
<proteinExistence type="predicted"/>
<sequence length="298" mass="35106">MNSWHILKKFLKEDEIVRYSNRWNPLSSKPQIKKIKSTMPKRGRKARKKPQYLLPESLKPTNLPRKGRRTRKKFEGTIFLKLRDSKNPKRCHGQCLQYAQNLDGIIGQRGTKNETTSFPKEITFSPDFVNTLTEIKETILPVKCIKNSFIYLQEINNNLSSLTKNFVHNKREIDNIKYMVENNKPECLIESTQKLIQGQQELYKYMKDIKEKTLTINYDMSIENPTEKLNNLSISFEKFEEKTSSHQKLCLDHVEKSDQEIMDFKDDIQSEIILITEKMDKFHEANLNMPKLSTPFVI</sequence>
<keyword evidence="2" id="KW-1185">Reference proteome</keyword>
<evidence type="ECO:0000313" key="1">
    <source>
        <dbReference type="EMBL" id="MBW0571664.1"/>
    </source>
</evidence>